<proteinExistence type="predicted"/>
<sequence>MIAAALSLLGALVVVAVVARIPALRRRSAAAATLAALTVALLVAAALCARAAGTVTGAAQVAAYALTVAAAALSADVIVRTVFDVGMVRRRASAPASVDREADSAANASDAANAPDTASAAGDPDSADHGRPGPLRGGLAIGVLERTAVTVAVLAGWPGGIAVVLAVKGLARYPELREPDASEQFIIGTFSSVLSSLAVAGVGILLVR</sequence>
<keyword evidence="2" id="KW-1133">Transmembrane helix</keyword>
<feature type="region of interest" description="Disordered" evidence="1">
    <location>
        <begin position="99"/>
        <end position="132"/>
    </location>
</feature>
<dbReference type="RefSeq" id="WP_345602250.1">
    <property type="nucleotide sequence ID" value="NZ_BAABKQ010000001.1"/>
</dbReference>
<keyword evidence="4" id="KW-1185">Reference proteome</keyword>
<organism evidence="3 4">
    <name type="scientific">Tomitella cavernea</name>
    <dbReference type="NCBI Taxonomy" id="1387982"/>
    <lineage>
        <taxon>Bacteria</taxon>
        <taxon>Bacillati</taxon>
        <taxon>Actinomycetota</taxon>
        <taxon>Actinomycetes</taxon>
        <taxon>Mycobacteriales</taxon>
        <taxon>Tomitella</taxon>
    </lineage>
</organism>
<reference evidence="4" key="1">
    <citation type="journal article" date="2019" name="Int. J. Syst. Evol. Microbiol.">
        <title>The Global Catalogue of Microorganisms (GCM) 10K type strain sequencing project: providing services to taxonomists for standard genome sequencing and annotation.</title>
        <authorList>
            <consortium name="The Broad Institute Genomics Platform"/>
            <consortium name="The Broad Institute Genome Sequencing Center for Infectious Disease"/>
            <person name="Wu L."/>
            <person name="Ma J."/>
        </authorList>
    </citation>
    <scope>NUCLEOTIDE SEQUENCE [LARGE SCALE GENOMIC DNA]</scope>
    <source>
        <strain evidence="4">JCM 18542</strain>
    </source>
</reference>
<name>A0ABP9CSV3_9ACTN</name>
<protein>
    <submittedName>
        <fullName evidence="3">Uncharacterized protein</fullName>
    </submittedName>
</protein>
<keyword evidence="2" id="KW-0812">Transmembrane</keyword>
<evidence type="ECO:0000256" key="1">
    <source>
        <dbReference type="SAM" id="MobiDB-lite"/>
    </source>
</evidence>
<accession>A0ABP9CSV3</accession>
<feature type="transmembrane region" description="Helical" evidence="2">
    <location>
        <begin position="185"/>
        <end position="207"/>
    </location>
</feature>
<gene>
    <name evidence="3" type="ORF">GCM10023353_19010</name>
</gene>
<feature type="transmembrane region" description="Helical" evidence="2">
    <location>
        <begin position="61"/>
        <end position="83"/>
    </location>
</feature>
<keyword evidence="2" id="KW-0472">Membrane</keyword>
<evidence type="ECO:0000313" key="4">
    <source>
        <dbReference type="Proteomes" id="UP001500839"/>
    </source>
</evidence>
<evidence type="ECO:0000256" key="2">
    <source>
        <dbReference type="SAM" id="Phobius"/>
    </source>
</evidence>
<feature type="transmembrane region" description="Helical" evidence="2">
    <location>
        <begin position="29"/>
        <end position="49"/>
    </location>
</feature>
<dbReference type="Proteomes" id="UP001500839">
    <property type="component" value="Unassembled WGS sequence"/>
</dbReference>
<comment type="caution">
    <text evidence="3">The sequence shown here is derived from an EMBL/GenBank/DDBJ whole genome shotgun (WGS) entry which is preliminary data.</text>
</comment>
<feature type="compositionally biased region" description="Low complexity" evidence="1">
    <location>
        <begin position="104"/>
        <end position="121"/>
    </location>
</feature>
<dbReference type="EMBL" id="BAABKQ010000001">
    <property type="protein sequence ID" value="GAA4814066.1"/>
    <property type="molecule type" value="Genomic_DNA"/>
</dbReference>
<evidence type="ECO:0000313" key="3">
    <source>
        <dbReference type="EMBL" id="GAA4814066.1"/>
    </source>
</evidence>